<dbReference type="InterPro" id="IPR012337">
    <property type="entry name" value="RNaseH-like_sf"/>
</dbReference>
<keyword evidence="2" id="KW-1185">Reference proteome</keyword>
<proteinExistence type="predicted"/>
<dbReference type="OrthoDB" id="1749397at2759"/>
<organism evidence="1 2">
    <name type="scientific">Mucuna pruriens</name>
    <name type="common">Velvet bean</name>
    <name type="synonym">Dolichos pruriens</name>
    <dbReference type="NCBI Taxonomy" id="157652"/>
    <lineage>
        <taxon>Eukaryota</taxon>
        <taxon>Viridiplantae</taxon>
        <taxon>Streptophyta</taxon>
        <taxon>Embryophyta</taxon>
        <taxon>Tracheophyta</taxon>
        <taxon>Spermatophyta</taxon>
        <taxon>Magnoliopsida</taxon>
        <taxon>eudicotyledons</taxon>
        <taxon>Gunneridae</taxon>
        <taxon>Pentapetalae</taxon>
        <taxon>rosids</taxon>
        <taxon>fabids</taxon>
        <taxon>Fabales</taxon>
        <taxon>Fabaceae</taxon>
        <taxon>Papilionoideae</taxon>
        <taxon>50 kb inversion clade</taxon>
        <taxon>NPAAA clade</taxon>
        <taxon>indigoferoid/millettioid clade</taxon>
        <taxon>Phaseoleae</taxon>
        <taxon>Mucuna</taxon>
    </lineage>
</organism>
<sequence>MDPLMFHLRVMKSFFFITFIDEFSHYCYLYLLREKSQSMDVQKVFINEVEMQLDIKVEVVRSNRDVHLQSSLKVEAHVHNILCLAHHSRMVWLKDKIVL</sequence>
<feature type="non-terminal residue" evidence="1">
    <location>
        <position position="1"/>
    </location>
</feature>
<evidence type="ECO:0000313" key="1">
    <source>
        <dbReference type="EMBL" id="RDX78842.1"/>
    </source>
</evidence>
<gene>
    <name evidence="1" type="ORF">CR513_40824</name>
</gene>
<protein>
    <submittedName>
        <fullName evidence="1">Uncharacterized protein</fullName>
    </submittedName>
</protein>
<dbReference type="EMBL" id="QJKJ01008728">
    <property type="protein sequence ID" value="RDX78842.1"/>
    <property type="molecule type" value="Genomic_DNA"/>
</dbReference>
<dbReference type="PANTHER" id="PTHR42648:SF28">
    <property type="entry name" value="TRANSPOSON-ENCODED PROTEIN WITH RIBONUCLEASE H-LIKE AND RETROVIRUS ZINC FINGER-LIKE DOMAINS"/>
    <property type="match status" value="1"/>
</dbReference>
<dbReference type="AlphaFoldDB" id="A0A371FKQ3"/>
<comment type="caution">
    <text evidence="1">The sequence shown here is derived from an EMBL/GenBank/DDBJ whole genome shotgun (WGS) entry which is preliminary data.</text>
</comment>
<reference evidence="1" key="1">
    <citation type="submission" date="2018-05" db="EMBL/GenBank/DDBJ databases">
        <title>Draft genome of Mucuna pruriens seed.</title>
        <authorList>
            <person name="Nnadi N.E."/>
            <person name="Vos R."/>
            <person name="Hasami M.H."/>
            <person name="Devisetty U.K."/>
            <person name="Aguiy J.C."/>
        </authorList>
    </citation>
    <scope>NUCLEOTIDE SEQUENCE [LARGE SCALE GENOMIC DNA]</scope>
    <source>
        <strain evidence="1">JCA_2017</strain>
    </source>
</reference>
<evidence type="ECO:0000313" key="2">
    <source>
        <dbReference type="Proteomes" id="UP000257109"/>
    </source>
</evidence>
<dbReference type="PANTHER" id="PTHR42648">
    <property type="entry name" value="TRANSPOSASE, PUTATIVE-RELATED"/>
    <property type="match status" value="1"/>
</dbReference>
<dbReference type="SUPFAM" id="SSF53098">
    <property type="entry name" value="Ribonuclease H-like"/>
    <property type="match status" value="1"/>
</dbReference>
<accession>A0A371FKQ3</accession>
<dbReference type="Proteomes" id="UP000257109">
    <property type="component" value="Unassembled WGS sequence"/>
</dbReference>
<name>A0A371FKQ3_MUCPR</name>
<dbReference type="InterPro" id="IPR039537">
    <property type="entry name" value="Retrotran_Ty1/copia-like"/>
</dbReference>